<gene>
    <name evidence="16 17" type="primary">LOC107264971</name>
</gene>
<dbReference type="GO" id="GO:0005634">
    <property type="term" value="C:nucleus"/>
    <property type="evidence" value="ECO:0007669"/>
    <property type="project" value="UniProtKB-SubCell"/>
</dbReference>
<keyword evidence="8 12" id="KW-0195">Cyclin</keyword>
<keyword evidence="4" id="KW-0597">Phosphoprotein</keyword>
<name>A0AAJ7RBU1_CEPCN</name>
<keyword evidence="9" id="KW-0804">Transcription</keyword>
<feature type="compositionally biased region" description="Polar residues" evidence="13">
    <location>
        <begin position="457"/>
        <end position="472"/>
    </location>
</feature>
<dbReference type="GO" id="GO:0006357">
    <property type="term" value="P:regulation of transcription by RNA polymerase II"/>
    <property type="evidence" value="ECO:0007669"/>
    <property type="project" value="InterPro"/>
</dbReference>
<proteinExistence type="inferred from homology"/>
<evidence type="ECO:0000256" key="8">
    <source>
        <dbReference type="ARBA" id="ARBA00023127"/>
    </source>
</evidence>
<dbReference type="RefSeq" id="XP_024937962.1">
    <property type="nucleotide sequence ID" value="XM_025082194.1"/>
</dbReference>
<reference evidence="16 17" key="1">
    <citation type="submission" date="2025-04" db="UniProtKB">
        <authorList>
            <consortium name="RefSeq"/>
        </authorList>
    </citation>
    <scope>IDENTIFICATION</scope>
</reference>
<feature type="region of interest" description="Disordered" evidence="13">
    <location>
        <begin position="1396"/>
        <end position="1419"/>
    </location>
</feature>
<feature type="compositionally biased region" description="Basic residues" evidence="13">
    <location>
        <begin position="1024"/>
        <end position="1051"/>
    </location>
</feature>
<feature type="compositionally biased region" description="Basic and acidic residues" evidence="13">
    <location>
        <begin position="1052"/>
        <end position="1067"/>
    </location>
</feature>
<feature type="region of interest" description="Disordered" evidence="13">
    <location>
        <begin position="356"/>
        <end position="402"/>
    </location>
</feature>
<feature type="compositionally biased region" description="Polar residues" evidence="13">
    <location>
        <begin position="608"/>
        <end position="627"/>
    </location>
</feature>
<evidence type="ECO:0000313" key="17">
    <source>
        <dbReference type="RefSeq" id="XP_024937963.1"/>
    </source>
</evidence>
<dbReference type="FunFam" id="1.10.472.10:FF:000004">
    <property type="entry name" value="Cyclin T2"/>
    <property type="match status" value="1"/>
</dbReference>
<keyword evidence="3" id="KW-1017">Isopeptide bond</keyword>
<comment type="similarity">
    <text evidence="2">Belongs to the cyclin family. Cyclin C subfamily.</text>
</comment>
<dbReference type="SUPFAM" id="SSF47954">
    <property type="entry name" value="Cyclin-like"/>
    <property type="match status" value="2"/>
</dbReference>
<dbReference type="Gene3D" id="1.10.472.10">
    <property type="entry name" value="Cyclin-like"/>
    <property type="match status" value="2"/>
</dbReference>
<evidence type="ECO:0000313" key="15">
    <source>
        <dbReference type="Proteomes" id="UP000694920"/>
    </source>
</evidence>
<dbReference type="KEGG" id="ccin:107264971"/>
<dbReference type="GeneID" id="107264971"/>
<dbReference type="FunFam" id="1.10.472.10:FF:000009">
    <property type="entry name" value="cyclin-T2 isoform X1"/>
    <property type="match status" value="1"/>
</dbReference>
<evidence type="ECO:0000256" key="11">
    <source>
        <dbReference type="ARBA" id="ARBA00023306"/>
    </source>
</evidence>
<dbReference type="PANTHER" id="PTHR10026">
    <property type="entry name" value="CYCLIN"/>
    <property type="match status" value="1"/>
</dbReference>
<evidence type="ECO:0000256" key="12">
    <source>
        <dbReference type="RuleBase" id="RU000383"/>
    </source>
</evidence>
<feature type="compositionally biased region" description="Polar residues" evidence="13">
    <location>
        <begin position="1228"/>
        <end position="1237"/>
    </location>
</feature>
<dbReference type="Proteomes" id="UP000694920">
    <property type="component" value="Unplaced"/>
</dbReference>
<comment type="subcellular location">
    <subcellularLocation>
        <location evidence="1">Nucleus</location>
    </subcellularLocation>
</comment>
<feature type="compositionally biased region" description="Low complexity" evidence="13">
    <location>
        <begin position="439"/>
        <end position="452"/>
    </location>
</feature>
<dbReference type="Pfam" id="PF21797">
    <property type="entry name" value="CycT2-like_C"/>
    <property type="match status" value="1"/>
</dbReference>
<feature type="compositionally biased region" description="Pro residues" evidence="13">
    <location>
        <begin position="1399"/>
        <end position="1419"/>
    </location>
</feature>
<dbReference type="RefSeq" id="XP_024937963.1">
    <property type="nucleotide sequence ID" value="XM_025082195.1"/>
</dbReference>
<feature type="compositionally biased region" description="Basic and acidic residues" evidence="13">
    <location>
        <begin position="1177"/>
        <end position="1189"/>
    </location>
</feature>
<keyword evidence="15" id="KW-1185">Reference proteome</keyword>
<feature type="region of interest" description="Disordered" evidence="13">
    <location>
        <begin position="593"/>
        <end position="782"/>
    </location>
</feature>
<dbReference type="SMART" id="SM00385">
    <property type="entry name" value="CYCLIN"/>
    <property type="match status" value="1"/>
</dbReference>
<evidence type="ECO:0000256" key="4">
    <source>
        <dbReference type="ARBA" id="ARBA00022553"/>
    </source>
</evidence>
<feature type="compositionally biased region" description="Polar residues" evidence="13">
    <location>
        <begin position="641"/>
        <end position="651"/>
    </location>
</feature>
<feature type="compositionally biased region" description="Low complexity" evidence="13">
    <location>
        <begin position="1154"/>
        <end position="1164"/>
    </location>
</feature>
<feature type="compositionally biased region" description="Polar residues" evidence="13">
    <location>
        <begin position="258"/>
        <end position="269"/>
    </location>
</feature>
<keyword evidence="6" id="KW-0832">Ubl conjugation</keyword>
<evidence type="ECO:0000256" key="1">
    <source>
        <dbReference type="ARBA" id="ARBA00004123"/>
    </source>
</evidence>
<keyword evidence="10" id="KW-0539">Nucleus</keyword>
<feature type="compositionally biased region" description="Basic and acidic residues" evidence="13">
    <location>
        <begin position="653"/>
        <end position="667"/>
    </location>
</feature>
<evidence type="ECO:0000259" key="14">
    <source>
        <dbReference type="SMART" id="SM00385"/>
    </source>
</evidence>
<feature type="compositionally biased region" description="Basic and acidic residues" evidence="13">
    <location>
        <begin position="509"/>
        <end position="536"/>
    </location>
</feature>
<feature type="region of interest" description="Disordered" evidence="13">
    <location>
        <begin position="1276"/>
        <end position="1300"/>
    </location>
</feature>
<feature type="region of interest" description="Disordered" evidence="13">
    <location>
        <begin position="504"/>
        <end position="581"/>
    </location>
</feature>
<dbReference type="GO" id="GO:0051301">
    <property type="term" value="P:cell division"/>
    <property type="evidence" value="ECO:0007669"/>
    <property type="project" value="UniProtKB-KW"/>
</dbReference>
<evidence type="ECO:0000313" key="16">
    <source>
        <dbReference type="RefSeq" id="XP_024937962.1"/>
    </source>
</evidence>
<dbReference type="InterPro" id="IPR043198">
    <property type="entry name" value="Cyclin/Ssn8"/>
</dbReference>
<evidence type="ECO:0000256" key="6">
    <source>
        <dbReference type="ARBA" id="ARBA00022843"/>
    </source>
</evidence>
<dbReference type="InterPro" id="IPR013763">
    <property type="entry name" value="Cyclin-like_dom"/>
</dbReference>
<feature type="compositionally biased region" description="Polar residues" evidence="13">
    <location>
        <begin position="746"/>
        <end position="762"/>
    </location>
</feature>
<dbReference type="GO" id="GO:0016538">
    <property type="term" value="F:cyclin-dependent protein serine/threonine kinase regulator activity"/>
    <property type="evidence" value="ECO:0007669"/>
    <property type="project" value="InterPro"/>
</dbReference>
<evidence type="ECO:0000256" key="13">
    <source>
        <dbReference type="SAM" id="MobiDB-lite"/>
    </source>
</evidence>
<dbReference type="InterPro" id="IPR036915">
    <property type="entry name" value="Cyclin-like_sf"/>
</dbReference>
<keyword evidence="7" id="KW-0805">Transcription regulation</keyword>
<organism evidence="15 17">
    <name type="scientific">Cephus cinctus</name>
    <name type="common">Wheat stem sawfly</name>
    <dbReference type="NCBI Taxonomy" id="211228"/>
    <lineage>
        <taxon>Eukaryota</taxon>
        <taxon>Metazoa</taxon>
        <taxon>Ecdysozoa</taxon>
        <taxon>Arthropoda</taxon>
        <taxon>Hexapoda</taxon>
        <taxon>Insecta</taxon>
        <taxon>Pterygota</taxon>
        <taxon>Neoptera</taxon>
        <taxon>Endopterygota</taxon>
        <taxon>Hymenoptera</taxon>
        <taxon>Cephoidea</taxon>
        <taxon>Cephidae</taxon>
        <taxon>Cephus</taxon>
    </lineage>
</organism>
<evidence type="ECO:0000256" key="10">
    <source>
        <dbReference type="ARBA" id="ARBA00023242"/>
    </source>
</evidence>
<evidence type="ECO:0000256" key="9">
    <source>
        <dbReference type="ARBA" id="ARBA00023163"/>
    </source>
</evidence>
<evidence type="ECO:0000256" key="7">
    <source>
        <dbReference type="ARBA" id="ARBA00023015"/>
    </source>
</evidence>
<dbReference type="Pfam" id="PF00134">
    <property type="entry name" value="Cyclin_N"/>
    <property type="match status" value="1"/>
</dbReference>
<feature type="compositionally biased region" description="Basic and acidic residues" evidence="13">
    <location>
        <begin position="298"/>
        <end position="307"/>
    </location>
</feature>
<protein>
    <submittedName>
        <fullName evidence="16 17">Cyclin-T isoform X1</fullName>
    </submittedName>
</protein>
<keyword evidence="11" id="KW-0131">Cell cycle</keyword>
<accession>A0AAJ7RBU1</accession>
<sequence length="1419" mass="158011">MAADEKWYFTKEQLANTPSRKCGIDADKELSYRQQAANFIQDMGQRLAVSQLCINTAIVYMHRFYVFHSLSQFHRNAIAAAALFLAAKVEEQPRKLEHVIKVAYMCLHRDQTPPDTKSEQYLEHAQDLVFNENVLLQTLGFDVAIDHPHTHVVRCCHLVKASKDLAQTSYFMASNSLHLTTMCLQYKPTVVACFCIHLACKWSNWEIPQSNEGKHWFWYVDRSVTSELLQQLTAEFLHIFDKCPSRLKRKIMSISATQSPSINHPSLPNSPFDVEPRKVQSPAAGDGGPTFQSNRPYLSDKQEDKKPLSSSIPGRPQVDYREYKEKKERERLEREKTVAAASATAVSVTVAAASGTNPSAHMSELNKHHSHHHKSVSSVGLPNKHPMPPGQKSSMHHNHNHRPEMKTGMIATHRHSVNNQPRDPNRDLNRQRIAREYNSSSGTSGGTMYSHSHTTHLAKNSNPDSNSLSETSAVRAESSLPSQEVVAHGNAQEKLSNNNHSVHRLSNVDCKHQPHDKRSSYDPRHKTPEHRKDAEQQKLYTKYQEPARIERQRKPDSLEQRSEEVRKLIEKPLPPPKPRPEIQKEEYIANMLKQSHHPKYNQLDKLQASPQMFQKSVPSKPAPNQHSMHGVSQILKDISKNGASQQSSMNNVDDYKTEKRLRHDGPERSFSGVQQPLLQTPPGKHKSLFSPEKAPTSRDMHSQRPKSKQKTPPTAAKVPKQERLDPLPSPLNIVSPFASPPGPHQQDPSPSKRLSNDAISSSNKRHRTLSTSETDQQPKIKTEEISGFDTMKMLGRVPDLIQPFKDNPTPTNGRSTSVANDLKPPELIKPFEPEPVVHQVAATSQSTIRQQQQQTSMNGLESGIIKQEPLITNVKQEPVNSESTGVVEHSTQVKSEYLSSIKSVQSINALLQEPIAQIPSLLQGVQLTPIVQQQLQRQHRLQQQKQQVHMSLQTLQSQEQVPIQSQCVSLPAVSDSSIASTVDISVLNTPVQAAGASAAPASMPMEMSNLVAVVEEKKSEHHKSEKKKKKEKHKHKDKDKSKEKHKHKHKDKDKEKHRDKEKNKAEVSGEGVFAAVPIRITIPKDKINLSGTESGAVTGGNTGHPEKNKSPQGTGLKIKIPKERLKGADGVSGSTGQSVVQAPLKIKIRTDAISRSSTSSSGLPGNLGAGGGLESASENRKRERDRDCESTSSPTLGGGPPNKKHTQGGSGSNSSSGAQRPGERQNGRHYSSSSNNKVRGGGRVARQFSPRVLRAQPSLYGQSLRDNYYQHVTAHESDSYNSHNLRNPQHSIHPPPPLRDMGYPHGARPAQSHHSQSSEPYFFANYHTTSIYNHSNYVYDSAMYYQHYQQQYPIYPSANVIITPDGAIDTSVPPPTLPSNIRQQNQTDKIQIVQTEINSPPPLPSGPPPNSPPPPPPPE</sequence>
<feature type="compositionally biased region" description="Polar residues" evidence="13">
    <location>
        <begin position="1279"/>
        <end position="1290"/>
    </location>
</feature>
<dbReference type="InterPro" id="IPR006671">
    <property type="entry name" value="Cyclin_N"/>
</dbReference>
<dbReference type="CDD" id="cd20538">
    <property type="entry name" value="CYCLIN_CCNT_rpt1"/>
    <property type="match status" value="1"/>
</dbReference>
<feature type="domain" description="Cyclin-like" evidence="14">
    <location>
        <begin position="38"/>
        <end position="137"/>
    </location>
</feature>
<feature type="compositionally biased region" description="Basic and acidic residues" evidence="13">
    <location>
        <begin position="318"/>
        <end position="337"/>
    </location>
</feature>
<evidence type="ECO:0000256" key="2">
    <source>
        <dbReference type="ARBA" id="ARBA00008638"/>
    </source>
</evidence>
<evidence type="ECO:0000256" key="3">
    <source>
        <dbReference type="ARBA" id="ARBA00022499"/>
    </source>
</evidence>
<feature type="region of interest" description="Disordered" evidence="13">
    <location>
        <begin position="437"/>
        <end position="487"/>
    </location>
</feature>
<evidence type="ECO:0000256" key="5">
    <source>
        <dbReference type="ARBA" id="ARBA00022618"/>
    </source>
</evidence>
<feature type="compositionally biased region" description="Basic and acidic residues" evidence="13">
    <location>
        <begin position="545"/>
        <end position="570"/>
    </location>
</feature>
<feature type="region of interest" description="Disordered" evidence="13">
    <location>
        <begin position="1016"/>
        <end position="1250"/>
    </location>
</feature>
<feature type="region of interest" description="Disordered" evidence="13">
    <location>
        <begin position="258"/>
        <end position="338"/>
    </location>
</feature>
<keyword evidence="5" id="KW-0132">Cell division</keyword>